<dbReference type="PANTHER" id="PTHR47751">
    <property type="entry name" value="SUPERFAMILY HYDROLASE, PUTATIVE (AFU_ORTHOLOGUE AFUA_2G16580)-RELATED"/>
    <property type="match status" value="1"/>
</dbReference>
<comment type="similarity">
    <text evidence="1">Belongs to the polyketide transferase af380 family.</text>
</comment>
<dbReference type="AlphaFoldDB" id="A0A9P8XTD9"/>
<protein>
    <submittedName>
        <fullName evidence="3">Alpha/Beta hydrolase protein</fullName>
    </submittedName>
</protein>
<evidence type="ECO:0000313" key="3">
    <source>
        <dbReference type="EMBL" id="KAH7016410.1"/>
    </source>
</evidence>
<gene>
    <name evidence="3" type="ORF">B0I36DRAFT_254730</name>
</gene>
<sequence>MASRIVEFKTYDGLKLQGTLFSAGEKRPCIIMTTGLGGLREQHLPDFAERFQAAGFTVLTYDNRCWGGSEGLPRHEVDPILQSRDYADAFAFVLTLPDVDAEKILYWGTSMSGGTTIYAATLNKKIAGVIIQVPFVSGEWQSKASGESPNGLIMERAHAIATGKPTTIPIVPESRESVLNGTSQAVLNKPEVLPFLGELDRRGWVFEKAMTVQSMANIAMFEPLAYTHRISPTPLLIVVSSNDVTAATHMQLEAFERAREPKKLHLLSGEDHFSPYSSEAFEKNIKAQIAFLTETLGL</sequence>
<evidence type="ECO:0000313" key="4">
    <source>
        <dbReference type="Proteomes" id="UP000756346"/>
    </source>
</evidence>
<dbReference type="PANTHER" id="PTHR47751:SF2">
    <property type="entry name" value="DLTD N-TERMINAL DOMAIN PROTEIN (AFU_ORTHOLOGUE AFUA_8G00380)-RELATED"/>
    <property type="match status" value="1"/>
</dbReference>
<dbReference type="Pfam" id="PF12146">
    <property type="entry name" value="Hydrolase_4"/>
    <property type="match status" value="1"/>
</dbReference>
<dbReference type="EMBL" id="JAGTJQ010000012">
    <property type="protein sequence ID" value="KAH7016410.1"/>
    <property type="molecule type" value="Genomic_DNA"/>
</dbReference>
<feature type="domain" description="Serine aminopeptidase S33" evidence="2">
    <location>
        <begin position="44"/>
        <end position="272"/>
    </location>
</feature>
<evidence type="ECO:0000259" key="2">
    <source>
        <dbReference type="Pfam" id="PF12146"/>
    </source>
</evidence>
<dbReference type="SUPFAM" id="SSF53474">
    <property type="entry name" value="alpha/beta-Hydrolases"/>
    <property type="match status" value="1"/>
</dbReference>
<dbReference type="Gene3D" id="3.40.50.1820">
    <property type="entry name" value="alpha/beta hydrolase"/>
    <property type="match status" value="1"/>
</dbReference>
<keyword evidence="4" id="KW-1185">Reference proteome</keyword>
<dbReference type="InterPro" id="IPR051411">
    <property type="entry name" value="Polyketide_trans_af380"/>
</dbReference>
<dbReference type="GO" id="GO:0016787">
    <property type="term" value="F:hydrolase activity"/>
    <property type="evidence" value="ECO:0007669"/>
    <property type="project" value="UniProtKB-KW"/>
</dbReference>
<dbReference type="OrthoDB" id="2498029at2759"/>
<dbReference type="Proteomes" id="UP000756346">
    <property type="component" value="Unassembled WGS sequence"/>
</dbReference>
<evidence type="ECO:0000256" key="1">
    <source>
        <dbReference type="ARBA" id="ARBA00029464"/>
    </source>
</evidence>
<comment type="caution">
    <text evidence="3">The sequence shown here is derived from an EMBL/GenBank/DDBJ whole genome shotgun (WGS) entry which is preliminary data.</text>
</comment>
<dbReference type="Gene3D" id="1.10.10.800">
    <property type="match status" value="1"/>
</dbReference>
<organism evidence="3 4">
    <name type="scientific">Microdochium trichocladiopsis</name>
    <dbReference type="NCBI Taxonomy" id="1682393"/>
    <lineage>
        <taxon>Eukaryota</taxon>
        <taxon>Fungi</taxon>
        <taxon>Dikarya</taxon>
        <taxon>Ascomycota</taxon>
        <taxon>Pezizomycotina</taxon>
        <taxon>Sordariomycetes</taxon>
        <taxon>Xylariomycetidae</taxon>
        <taxon>Xylariales</taxon>
        <taxon>Microdochiaceae</taxon>
        <taxon>Microdochium</taxon>
    </lineage>
</organism>
<accession>A0A9P8XTD9</accession>
<dbReference type="GeneID" id="70180378"/>
<reference evidence="3" key="1">
    <citation type="journal article" date="2021" name="Nat. Commun.">
        <title>Genetic determinants of endophytism in the Arabidopsis root mycobiome.</title>
        <authorList>
            <person name="Mesny F."/>
            <person name="Miyauchi S."/>
            <person name="Thiergart T."/>
            <person name="Pickel B."/>
            <person name="Atanasova L."/>
            <person name="Karlsson M."/>
            <person name="Huettel B."/>
            <person name="Barry K.W."/>
            <person name="Haridas S."/>
            <person name="Chen C."/>
            <person name="Bauer D."/>
            <person name="Andreopoulos W."/>
            <person name="Pangilinan J."/>
            <person name="LaButti K."/>
            <person name="Riley R."/>
            <person name="Lipzen A."/>
            <person name="Clum A."/>
            <person name="Drula E."/>
            <person name="Henrissat B."/>
            <person name="Kohler A."/>
            <person name="Grigoriev I.V."/>
            <person name="Martin F.M."/>
            <person name="Hacquard S."/>
        </authorList>
    </citation>
    <scope>NUCLEOTIDE SEQUENCE</scope>
    <source>
        <strain evidence="3">MPI-CAGE-CH-0230</strain>
    </source>
</reference>
<proteinExistence type="inferred from homology"/>
<dbReference type="RefSeq" id="XP_046006034.1">
    <property type="nucleotide sequence ID" value="XM_046150832.1"/>
</dbReference>
<name>A0A9P8XTD9_9PEZI</name>
<dbReference type="InterPro" id="IPR029058">
    <property type="entry name" value="AB_hydrolase_fold"/>
</dbReference>
<keyword evidence="3" id="KW-0378">Hydrolase</keyword>
<dbReference type="InterPro" id="IPR022742">
    <property type="entry name" value="Hydrolase_4"/>
</dbReference>